<evidence type="ECO:0000313" key="2">
    <source>
        <dbReference type="EMBL" id="CAB4268584.1"/>
    </source>
</evidence>
<feature type="region of interest" description="Disordered" evidence="1">
    <location>
        <begin position="68"/>
        <end position="105"/>
    </location>
</feature>
<proteinExistence type="predicted"/>
<name>A0A6J5TZC6_PRUAR</name>
<dbReference type="Proteomes" id="UP000507222">
    <property type="component" value="Unassembled WGS sequence"/>
</dbReference>
<dbReference type="AlphaFoldDB" id="A0A6J5TZC6"/>
<sequence>MRGHSGPLSACKSGCKGRAWVERGRPEVQAVSVRPALKCSLEFLPPSLMKKGDVFTAICKRLVGLPEQRGNSYCSTPPDSGPSLADTPHVATHRGPHSSNPDDKL</sequence>
<accession>A0A6J5TZC6</accession>
<evidence type="ECO:0000256" key="1">
    <source>
        <dbReference type="SAM" id="MobiDB-lite"/>
    </source>
</evidence>
<feature type="compositionally biased region" description="Polar residues" evidence="1">
    <location>
        <begin position="69"/>
        <end position="78"/>
    </location>
</feature>
<evidence type="ECO:0000313" key="3">
    <source>
        <dbReference type="Proteomes" id="UP000507222"/>
    </source>
</evidence>
<organism evidence="2 3">
    <name type="scientific">Prunus armeniaca</name>
    <name type="common">Apricot</name>
    <name type="synonym">Armeniaca vulgaris</name>
    <dbReference type="NCBI Taxonomy" id="36596"/>
    <lineage>
        <taxon>Eukaryota</taxon>
        <taxon>Viridiplantae</taxon>
        <taxon>Streptophyta</taxon>
        <taxon>Embryophyta</taxon>
        <taxon>Tracheophyta</taxon>
        <taxon>Spermatophyta</taxon>
        <taxon>Magnoliopsida</taxon>
        <taxon>eudicotyledons</taxon>
        <taxon>Gunneridae</taxon>
        <taxon>Pentapetalae</taxon>
        <taxon>rosids</taxon>
        <taxon>fabids</taxon>
        <taxon>Rosales</taxon>
        <taxon>Rosaceae</taxon>
        <taxon>Amygdaloideae</taxon>
        <taxon>Amygdaleae</taxon>
        <taxon>Prunus</taxon>
    </lineage>
</organism>
<dbReference type="EMBL" id="CAEKDK010000002">
    <property type="protein sequence ID" value="CAB4268584.1"/>
    <property type="molecule type" value="Genomic_DNA"/>
</dbReference>
<protein>
    <submittedName>
        <fullName evidence="2">Uncharacterized protein</fullName>
    </submittedName>
</protein>
<reference evidence="2 3" key="1">
    <citation type="submission" date="2020-05" db="EMBL/GenBank/DDBJ databases">
        <authorList>
            <person name="Campoy J."/>
            <person name="Schneeberger K."/>
            <person name="Spophaly S."/>
        </authorList>
    </citation>
    <scope>NUCLEOTIDE SEQUENCE [LARGE SCALE GENOMIC DNA]</scope>
    <source>
        <strain evidence="2">PruArmRojPasFocal</strain>
    </source>
</reference>
<gene>
    <name evidence="2" type="ORF">CURHAP_LOCUS12419</name>
</gene>